<dbReference type="GO" id="GO:0048029">
    <property type="term" value="F:monosaccharide binding"/>
    <property type="evidence" value="ECO:0007669"/>
    <property type="project" value="InterPro"/>
</dbReference>
<sequence>MSFKKLVALMAVAVLALLVVAGCSSSKATKQQEPGAAGQSQSQSTGKKIKIGFSLPTLREERYTKDRDYFVKKAQELGAEVLVQAANNDENLQNNQVENLITQGIDVLVLDPQNADSAAALVAAAHKAGIKVISYDRLIRNADVDLYISFDNIKVGELQGKFLTEKVPKGIYFVFAGAPTDNNARLFREGAMKYIKPLADKGDIKIAFDQWIKDWQPEEALKLAENALTANNNKVDAILAPNDGTAGGIIQALEAQKLAGKVVITGQDAELAAAKRILAGTQSMTVFKDVRKLAEKAAEVAVELAKGKAVKDLPEANQTVNNGKIDVPSVLLTPEIVTKENLDKVLIESGWFKKSDVYGS</sequence>
<protein>
    <submittedName>
        <fullName evidence="5">Xylose-binding protein</fullName>
    </submittedName>
</protein>
<proteinExistence type="predicted"/>
<evidence type="ECO:0000313" key="6">
    <source>
        <dbReference type="Proteomes" id="UP000192569"/>
    </source>
</evidence>
<dbReference type="NCBIfam" id="TIGR02634">
    <property type="entry name" value="xylF"/>
    <property type="match status" value="1"/>
</dbReference>
<dbReference type="AlphaFoldDB" id="A0A1W1W1X8"/>
<dbReference type="EMBL" id="LT838272">
    <property type="protein sequence ID" value="SMB99480.1"/>
    <property type="molecule type" value="Genomic_DNA"/>
</dbReference>
<dbReference type="GO" id="GO:0015753">
    <property type="term" value="P:D-xylose transmembrane transport"/>
    <property type="evidence" value="ECO:0007669"/>
    <property type="project" value="InterPro"/>
</dbReference>
<reference evidence="5 6" key="1">
    <citation type="submission" date="2017-04" db="EMBL/GenBank/DDBJ databases">
        <authorList>
            <person name="Afonso C.L."/>
            <person name="Miller P.J."/>
            <person name="Scott M.A."/>
            <person name="Spackman E."/>
            <person name="Goraichik I."/>
            <person name="Dimitrov K.M."/>
            <person name="Suarez D.L."/>
            <person name="Swayne D.E."/>
        </authorList>
    </citation>
    <scope>NUCLEOTIDE SEQUENCE [LARGE SCALE GENOMIC DNA]</scope>
    <source>
        <strain evidence="5 6">ToBE</strain>
    </source>
</reference>
<dbReference type="STRING" id="698762.SAMN00808754_2922"/>
<evidence type="ECO:0000256" key="3">
    <source>
        <dbReference type="SAM" id="SignalP"/>
    </source>
</evidence>
<keyword evidence="2 3" id="KW-0732">Signal</keyword>
<organism evidence="5 6">
    <name type="scientific">Thermanaeromonas toyohensis ToBE</name>
    <dbReference type="NCBI Taxonomy" id="698762"/>
    <lineage>
        <taxon>Bacteria</taxon>
        <taxon>Bacillati</taxon>
        <taxon>Bacillota</taxon>
        <taxon>Clostridia</taxon>
        <taxon>Neomoorellales</taxon>
        <taxon>Neomoorellaceae</taxon>
        <taxon>Thermanaeromonas</taxon>
    </lineage>
</organism>
<name>A0A1W1W1X8_9FIRM</name>
<dbReference type="OrthoDB" id="9769193at2"/>
<feature type="signal peptide" evidence="3">
    <location>
        <begin position="1"/>
        <end position="21"/>
    </location>
</feature>
<dbReference type="InterPro" id="IPR025997">
    <property type="entry name" value="SBP_2_dom"/>
</dbReference>
<dbReference type="PANTHER" id="PTHR30036">
    <property type="entry name" value="D-XYLOSE-BINDING PERIPLASMIC PROTEIN"/>
    <property type="match status" value="1"/>
</dbReference>
<dbReference type="Proteomes" id="UP000192569">
    <property type="component" value="Chromosome I"/>
</dbReference>
<dbReference type="Pfam" id="PF13407">
    <property type="entry name" value="Peripla_BP_4"/>
    <property type="match status" value="1"/>
</dbReference>
<dbReference type="RefSeq" id="WP_084666601.1">
    <property type="nucleotide sequence ID" value="NZ_LT838272.1"/>
</dbReference>
<dbReference type="InterPro" id="IPR050555">
    <property type="entry name" value="Bact_Solute-Bind_Prot2"/>
</dbReference>
<gene>
    <name evidence="5" type="ORF">SAMN00808754_2922</name>
</gene>
<dbReference type="Gene3D" id="3.40.50.2300">
    <property type="match status" value="2"/>
</dbReference>
<comment type="subcellular location">
    <subcellularLocation>
        <location evidence="1">Cell envelope</location>
    </subcellularLocation>
</comment>
<dbReference type="SUPFAM" id="SSF53822">
    <property type="entry name" value="Periplasmic binding protein-like I"/>
    <property type="match status" value="1"/>
</dbReference>
<evidence type="ECO:0000256" key="2">
    <source>
        <dbReference type="ARBA" id="ARBA00022729"/>
    </source>
</evidence>
<dbReference type="InterPro" id="IPR013456">
    <property type="entry name" value="XylF"/>
</dbReference>
<keyword evidence="6" id="KW-1185">Reference proteome</keyword>
<accession>A0A1W1W1X8</accession>
<dbReference type="PANTHER" id="PTHR30036:SF1">
    <property type="entry name" value="D-XYLOSE-BINDING PERIPLASMIC PROTEIN"/>
    <property type="match status" value="1"/>
</dbReference>
<feature type="chain" id="PRO_5038466253" evidence="3">
    <location>
        <begin position="22"/>
        <end position="360"/>
    </location>
</feature>
<dbReference type="PROSITE" id="PS51257">
    <property type="entry name" value="PROKAR_LIPOPROTEIN"/>
    <property type="match status" value="1"/>
</dbReference>
<dbReference type="CDD" id="cd19991">
    <property type="entry name" value="PBP1_ABC_xylose_binding"/>
    <property type="match status" value="1"/>
</dbReference>
<evidence type="ECO:0000256" key="1">
    <source>
        <dbReference type="ARBA" id="ARBA00004196"/>
    </source>
</evidence>
<feature type="domain" description="Periplasmic binding protein" evidence="4">
    <location>
        <begin position="51"/>
        <end position="308"/>
    </location>
</feature>
<dbReference type="GO" id="GO:0030288">
    <property type="term" value="C:outer membrane-bounded periplasmic space"/>
    <property type="evidence" value="ECO:0007669"/>
    <property type="project" value="TreeGrafter"/>
</dbReference>
<evidence type="ECO:0000313" key="5">
    <source>
        <dbReference type="EMBL" id="SMB99480.1"/>
    </source>
</evidence>
<evidence type="ECO:0000259" key="4">
    <source>
        <dbReference type="Pfam" id="PF13407"/>
    </source>
</evidence>
<dbReference type="InterPro" id="IPR028082">
    <property type="entry name" value="Peripla_BP_I"/>
</dbReference>